<evidence type="ECO:0000256" key="4">
    <source>
        <dbReference type="ARBA" id="ARBA00022801"/>
    </source>
</evidence>
<dbReference type="HAMAP" id="MF_04136">
    <property type="entry name" value="SAR_ENDOLYSIN"/>
    <property type="match status" value="1"/>
</dbReference>
<feature type="chain" id="PRO_5011583469" description="Lysozyme" evidence="7">
    <location>
        <begin position="23"/>
        <end position="156"/>
    </location>
</feature>
<dbReference type="RefSeq" id="WP_035323839.1">
    <property type="nucleotide sequence ID" value="NZ_FONH01000002.1"/>
</dbReference>
<dbReference type="Proteomes" id="UP000199477">
    <property type="component" value="Unassembled WGS sequence"/>
</dbReference>
<dbReference type="HAMAP" id="MF_04110">
    <property type="entry name" value="ENDOLYSIN_T4"/>
    <property type="match status" value="1"/>
</dbReference>
<dbReference type="EMBL" id="FONH01000002">
    <property type="protein sequence ID" value="SFE36881.1"/>
    <property type="molecule type" value="Genomic_DNA"/>
</dbReference>
<evidence type="ECO:0000313" key="8">
    <source>
        <dbReference type="EMBL" id="SFE36881.1"/>
    </source>
</evidence>
<dbReference type="InterPro" id="IPR023347">
    <property type="entry name" value="Lysozyme_dom_sf"/>
</dbReference>
<dbReference type="InterPro" id="IPR034690">
    <property type="entry name" value="Endolysin_T4_type"/>
</dbReference>
<keyword evidence="2 6" id="KW-0929">Antimicrobial</keyword>
<dbReference type="EC" id="3.2.1.17" evidence="6"/>
<keyword evidence="7" id="KW-0732">Signal</keyword>
<dbReference type="Gene3D" id="1.10.530.40">
    <property type="match status" value="1"/>
</dbReference>
<evidence type="ECO:0000256" key="5">
    <source>
        <dbReference type="ARBA" id="ARBA00023295"/>
    </source>
</evidence>
<dbReference type="InterPro" id="IPR043688">
    <property type="entry name" value="SAR_endolysin-like"/>
</dbReference>
<feature type="signal peptide" evidence="7">
    <location>
        <begin position="1"/>
        <end position="22"/>
    </location>
</feature>
<sequence>MSGSRGKLVAGALALLLSTAAAFVQPWEGKKNDPYTDIAGVPTVCIGHTGSDVQARHYSDAECDDLLKADLAKANSIVRRCITVAMTTGQETALTSAAFNIGPSVVCGSTLARLANSGDWAGACAQLDRWVYAGGRRVDGLVRRRAAERALCEGRA</sequence>
<comment type="similarity">
    <text evidence="6">Belongs to the glycosyl hydrolase 24 family.</text>
</comment>
<dbReference type="SUPFAM" id="SSF53955">
    <property type="entry name" value="Lysozyme-like"/>
    <property type="match status" value="1"/>
</dbReference>
<keyword evidence="5 6" id="KW-0326">Glycosidase</keyword>
<evidence type="ECO:0000256" key="6">
    <source>
        <dbReference type="RuleBase" id="RU003788"/>
    </source>
</evidence>
<name>A0A1I1ZYZ5_9GAMM</name>
<keyword evidence="9" id="KW-1185">Reference proteome</keyword>
<evidence type="ECO:0000256" key="1">
    <source>
        <dbReference type="ARBA" id="ARBA00000632"/>
    </source>
</evidence>
<keyword evidence="3 6" id="KW-0081">Bacteriolytic enzyme</keyword>
<dbReference type="PANTHER" id="PTHR38107">
    <property type="match status" value="1"/>
</dbReference>
<dbReference type="GO" id="GO:0016998">
    <property type="term" value="P:cell wall macromolecule catabolic process"/>
    <property type="evidence" value="ECO:0007669"/>
    <property type="project" value="InterPro"/>
</dbReference>
<dbReference type="GO" id="GO:0009253">
    <property type="term" value="P:peptidoglycan catabolic process"/>
    <property type="evidence" value="ECO:0007669"/>
    <property type="project" value="InterPro"/>
</dbReference>
<organism evidence="8 9">
    <name type="scientific">Dyella marensis</name>
    <dbReference type="NCBI Taxonomy" id="500610"/>
    <lineage>
        <taxon>Bacteria</taxon>
        <taxon>Pseudomonadati</taxon>
        <taxon>Pseudomonadota</taxon>
        <taxon>Gammaproteobacteria</taxon>
        <taxon>Lysobacterales</taxon>
        <taxon>Rhodanobacteraceae</taxon>
        <taxon>Dyella</taxon>
    </lineage>
</organism>
<gene>
    <name evidence="8" type="ORF">SAMN02799615_00862</name>
</gene>
<dbReference type="STRING" id="500610.SAMN02799615_00862"/>
<keyword evidence="4 6" id="KW-0378">Hydrolase</keyword>
<dbReference type="Pfam" id="PF00959">
    <property type="entry name" value="Phage_lysozyme"/>
    <property type="match status" value="1"/>
</dbReference>
<evidence type="ECO:0000256" key="3">
    <source>
        <dbReference type="ARBA" id="ARBA00022638"/>
    </source>
</evidence>
<dbReference type="GO" id="GO:0003796">
    <property type="term" value="F:lysozyme activity"/>
    <property type="evidence" value="ECO:0007669"/>
    <property type="project" value="UniProtKB-EC"/>
</dbReference>
<protein>
    <recommendedName>
        <fullName evidence="6">Lysozyme</fullName>
        <ecNumber evidence="6">3.2.1.17</ecNumber>
    </recommendedName>
</protein>
<dbReference type="PANTHER" id="PTHR38107:SF3">
    <property type="entry name" value="LYSOZYME RRRD-RELATED"/>
    <property type="match status" value="1"/>
</dbReference>
<reference evidence="9" key="1">
    <citation type="submission" date="2016-10" db="EMBL/GenBank/DDBJ databases">
        <authorList>
            <person name="Varghese N."/>
            <person name="Submissions S."/>
        </authorList>
    </citation>
    <scope>NUCLEOTIDE SEQUENCE [LARGE SCALE GENOMIC DNA]</scope>
    <source>
        <strain evidence="9">UNC178MFTsu3.1</strain>
    </source>
</reference>
<dbReference type="InterPro" id="IPR051018">
    <property type="entry name" value="Bacteriophage_GH24"/>
</dbReference>
<dbReference type="GO" id="GO:0042742">
    <property type="term" value="P:defense response to bacterium"/>
    <property type="evidence" value="ECO:0007669"/>
    <property type="project" value="UniProtKB-KW"/>
</dbReference>
<dbReference type="InterPro" id="IPR002196">
    <property type="entry name" value="Glyco_hydro_24"/>
</dbReference>
<dbReference type="GO" id="GO:0031640">
    <property type="term" value="P:killing of cells of another organism"/>
    <property type="evidence" value="ECO:0007669"/>
    <property type="project" value="UniProtKB-KW"/>
</dbReference>
<proteinExistence type="inferred from homology"/>
<evidence type="ECO:0000313" key="9">
    <source>
        <dbReference type="Proteomes" id="UP000199477"/>
    </source>
</evidence>
<accession>A0A1I1ZYZ5</accession>
<evidence type="ECO:0000256" key="7">
    <source>
        <dbReference type="SAM" id="SignalP"/>
    </source>
</evidence>
<evidence type="ECO:0000256" key="2">
    <source>
        <dbReference type="ARBA" id="ARBA00022529"/>
    </source>
</evidence>
<dbReference type="CDD" id="cd16900">
    <property type="entry name" value="endolysin_R21-like"/>
    <property type="match status" value="1"/>
</dbReference>
<dbReference type="AlphaFoldDB" id="A0A1I1ZYZ5"/>
<comment type="catalytic activity">
    <reaction evidence="1 6">
        <text>Hydrolysis of (1-&gt;4)-beta-linkages between N-acetylmuramic acid and N-acetyl-D-glucosamine residues in a peptidoglycan and between N-acetyl-D-glucosamine residues in chitodextrins.</text>
        <dbReference type="EC" id="3.2.1.17"/>
    </reaction>
</comment>
<dbReference type="InterPro" id="IPR023346">
    <property type="entry name" value="Lysozyme-like_dom_sf"/>
</dbReference>